<proteinExistence type="inferred from homology"/>
<evidence type="ECO:0000259" key="4">
    <source>
        <dbReference type="PROSITE" id="PS50203"/>
    </source>
</evidence>
<reference evidence="6" key="1">
    <citation type="submission" date="2022-11" db="UniProtKB">
        <authorList>
            <consortium name="WormBaseParasite"/>
        </authorList>
    </citation>
    <scope>IDENTIFICATION</scope>
</reference>
<dbReference type="InterPro" id="IPR022682">
    <property type="entry name" value="Calpain_domain_III"/>
</dbReference>
<dbReference type="PANTHER" id="PTHR10183">
    <property type="entry name" value="CALPAIN"/>
    <property type="match status" value="1"/>
</dbReference>
<name>A0A914RME9_PAREQ</name>
<comment type="caution">
    <text evidence="3">Lacks conserved residue(s) required for the propagation of feature annotation.</text>
</comment>
<dbReference type="WBParaSite" id="PEQ_0000747101-mRNA-1">
    <property type="protein sequence ID" value="PEQ_0000747101-mRNA-1"/>
    <property type="gene ID" value="PEQ_0000747101"/>
</dbReference>
<dbReference type="Gene3D" id="3.90.70.10">
    <property type="entry name" value="Cysteine proteinases"/>
    <property type="match status" value="1"/>
</dbReference>
<dbReference type="Proteomes" id="UP000887564">
    <property type="component" value="Unplaced"/>
</dbReference>
<dbReference type="Pfam" id="PF01067">
    <property type="entry name" value="Calpain_III"/>
    <property type="match status" value="1"/>
</dbReference>
<organism evidence="5 6">
    <name type="scientific">Parascaris equorum</name>
    <name type="common">Equine roundworm</name>
    <dbReference type="NCBI Taxonomy" id="6256"/>
    <lineage>
        <taxon>Eukaryota</taxon>
        <taxon>Metazoa</taxon>
        <taxon>Ecdysozoa</taxon>
        <taxon>Nematoda</taxon>
        <taxon>Chromadorea</taxon>
        <taxon>Rhabditida</taxon>
        <taxon>Spirurina</taxon>
        <taxon>Ascaridomorpha</taxon>
        <taxon>Ascaridoidea</taxon>
        <taxon>Ascarididae</taxon>
        <taxon>Parascaris</taxon>
    </lineage>
</organism>
<dbReference type="InterPro" id="IPR036213">
    <property type="entry name" value="Calpain_III_sf"/>
</dbReference>
<dbReference type="PRINTS" id="PR00704">
    <property type="entry name" value="CALPAIN"/>
</dbReference>
<evidence type="ECO:0000256" key="2">
    <source>
        <dbReference type="PIRSR" id="PIRSR622684-1"/>
    </source>
</evidence>
<dbReference type="Gene3D" id="2.60.120.380">
    <property type="match status" value="1"/>
</dbReference>
<dbReference type="PROSITE" id="PS50203">
    <property type="entry name" value="CALPAIN_CAT"/>
    <property type="match status" value="1"/>
</dbReference>
<dbReference type="Pfam" id="PF00648">
    <property type="entry name" value="Peptidase_C2"/>
    <property type="match status" value="1"/>
</dbReference>
<evidence type="ECO:0000256" key="1">
    <source>
        <dbReference type="ARBA" id="ARBA00007623"/>
    </source>
</evidence>
<dbReference type="AlphaFoldDB" id="A0A914RME9"/>
<dbReference type="CDD" id="cd00214">
    <property type="entry name" value="Calpain_III"/>
    <property type="match status" value="1"/>
</dbReference>
<dbReference type="GO" id="GO:0004198">
    <property type="term" value="F:calcium-dependent cysteine-type endopeptidase activity"/>
    <property type="evidence" value="ECO:0007669"/>
    <property type="project" value="InterPro"/>
</dbReference>
<dbReference type="InterPro" id="IPR033883">
    <property type="entry name" value="C2_III"/>
</dbReference>
<sequence>MEFEARTREGLVKGHAYTCKLPTEMLDVDTPEGTIPILRIRNPWGNEQEWNGDWSDESELWEGVSRKQKREMNLVIENDGEMSFDDYLKHFDKMEICNLGPDRGLHSTVYDSFACNPQFGIEISGPDPEDADGLCTVIFAVLQKNRRELKQKGLDNLAIGFAVDKIYGPLDRNFFATHKSTARSAAFINLREVRLTVTGRFRLPPGSYVVVPSTFEPGEEGEFMLRVFTNVTITSEELG</sequence>
<comment type="similarity">
    <text evidence="1">Belongs to the peptidase C2 family.</text>
</comment>
<keyword evidence="5" id="KW-1185">Reference proteome</keyword>
<feature type="active site" evidence="2">
    <location>
        <position position="42"/>
    </location>
</feature>
<dbReference type="InterPro" id="IPR022684">
    <property type="entry name" value="Calpain_cysteine_protease"/>
</dbReference>
<feature type="domain" description="Calpain catalytic" evidence="4">
    <location>
        <begin position="1"/>
        <end position="100"/>
    </location>
</feature>
<dbReference type="GO" id="GO:0006508">
    <property type="term" value="P:proteolysis"/>
    <property type="evidence" value="ECO:0007669"/>
    <property type="project" value="InterPro"/>
</dbReference>
<dbReference type="InterPro" id="IPR038765">
    <property type="entry name" value="Papain-like_cys_pep_sf"/>
</dbReference>
<dbReference type="SUPFAM" id="SSF49758">
    <property type="entry name" value="Calpain large subunit, middle domain (domain III)"/>
    <property type="match status" value="1"/>
</dbReference>
<protein>
    <submittedName>
        <fullName evidence="6">Calpain catalytic domain-containing protein</fullName>
    </submittedName>
</protein>
<evidence type="ECO:0000313" key="5">
    <source>
        <dbReference type="Proteomes" id="UP000887564"/>
    </source>
</evidence>
<accession>A0A914RME9</accession>
<feature type="active site" evidence="2">
    <location>
        <position position="15"/>
    </location>
</feature>
<dbReference type="InterPro" id="IPR022683">
    <property type="entry name" value="Calpain_III"/>
</dbReference>
<evidence type="ECO:0000313" key="6">
    <source>
        <dbReference type="WBParaSite" id="PEQ_0000747101-mRNA-1"/>
    </source>
</evidence>
<dbReference type="PANTHER" id="PTHR10183:SF419">
    <property type="entry name" value="CALPAIN CLP-1"/>
    <property type="match status" value="1"/>
</dbReference>
<evidence type="ECO:0000256" key="3">
    <source>
        <dbReference type="PROSITE-ProRule" id="PRU00239"/>
    </source>
</evidence>
<dbReference type="InterPro" id="IPR001300">
    <property type="entry name" value="Peptidase_C2_calpain_cat"/>
</dbReference>
<dbReference type="SMART" id="SM00720">
    <property type="entry name" value="calpain_III"/>
    <property type="match status" value="1"/>
</dbReference>
<dbReference type="SUPFAM" id="SSF54001">
    <property type="entry name" value="Cysteine proteinases"/>
    <property type="match status" value="1"/>
</dbReference>
<dbReference type="GO" id="GO:0005737">
    <property type="term" value="C:cytoplasm"/>
    <property type="evidence" value="ECO:0007669"/>
    <property type="project" value="TreeGrafter"/>
</dbReference>